<feature type="domain" description="Beta-lactamase class A catalytic" evidence="1">
    <location>
        <begin position="132"/>
        <end position="315"/>
    </location>
</feature>
<dbReference type="Proteomes" id="UP000233730">
    <property type="component" value="Unassembled WGS sequence"/>
</dbReference>
<dbReference type="AlphaFoldDB" id="A0A2N3R6F1"/>
<dbReference type="SUPFAM" id="SSF56601">
    <property type="entry name" value="beta-lactamase/transpeptidase-like"/>
    <property type="match status" value="1"/>
</dbReference>
<dbReference type="Gene3D" id="3.40.710.10">
    <property type="entry name" value="DD-peptidase/beta-lactamase superfamily"/>
    <property type="match status" value="1"/>
</dbReference>
<organism evidence="3 5">
    <name type="scientific">Bifidobacterium pseudolongum subsp. globosum</name>
    <dbReference type="NCBI Taxonomy" id="1690"/>
    <lineage>
        <taxon>Bacteria</taxon>
        <taxon>Bacillati</taxon>
        <taxon>Actinomycetota</taxon>
        <taxon>Actinomycetes</taxon>
        <taxon>Bifidobacteriales</taxon>
        <taxon>Bifidobacteriaceae</taxon>
        <taxon>Bifidobacterium</taxon>
    </lineage>
</organism>
<reference evidence="4 5" key="1">
    <citation type="submission" date="2017-10" db="EMBL/GenBank/DDBJ databases">
        <title>Bifidobacterium genomics.</title>
        <authorList>
            <person name="Lugli G.A."/>
            <person name="Milani C."/>
            <person name="Mancabelli L."/>
        </authorList>
    </citation>
    <scope>NUCLEOTIDE SEQUENCE [LARGE SCALE GENOMIC DNA]</scope>
    <source>
        <strain evidence="3 5">1520B</strain>
        <strain evidence="2 4">1524B</strain>
    </source>
</reference>
<name>A0A2N3R6F1_9BIFI</name>
<comment type="caution">
    <text evidence="3">The sequence shown here is derived from an EMBL/GenBank/DDBJ whole genome shotgun (WGS) entry which is preliminary data.</text>
</comment>
<proteinExistence type="predicted"/>
<dbReference type="InterPro" id="IPR045155">
    <property type="entry name" value="Beta-lactam_cat"/>
</dbReference>
<evidence type="ECO:0000313" key="2">
    <source>
        <dbReference type="EMBL" id="PKU92576.1"/>
    </source>
</evidence>
<dbReference type="GO" id="GO:0008800">
    <property type="term" value="F:beta-lactamase activity"/>
    <property type="evidence" value="ECO:0007669"/>
    <property type="project" value="InterPro"/>
</dbReference>
<dbReference type="RefSeq" id="WP_101398156.1">
    <property type="nucleotide sequence ID" value="NZ_PCGZ01000001.1"/>
</dbReference>
<protein>
    <submittedName>
        <fullName evidence="3">Beta-lactamase enzyme family</fullName>
    </submittedName>
</protein>
<dbReference type="GO" id="GO:0030655">
    <property type="term" value="P:beta-lactam antibiotic catabolic process"/>
    <property type="evidence" value="ECO:0007669"/>
    <property type="project" value="InterPro"/>
</dbReference>
<dbReference type="Pfam" id="PF13354">
    <property type="entry name" value="Beta-lactamase2"/>
    <property type="match status" value="1"/>
</dbReference>
<dbReference type="Proteomes" id="UP000233762">
    <property type="component" value="Unassembled WGS sequence"/>
</dbReference>
<evidence type="ECO:0000313" key="3">
    <source>
        <dbReference type="EMBL" id="PKV04907.1"/>
    </source>
</evidence>
<dbReference type="InterPro" id="IPR012338">
    <property type="entry name" value="Beta-lactam/transpept-like"/>
</dbReference>
<sequence length="356" mass="37004">MTDAQLDNAIVRHAQSASRWKTVCFSALLVAALSAASMGVAVHQTTASAAAPAASATATMQSQAQPTVSPSPTPTITPTPTLAQVVPAAFANLNQLDGSSTLASAGVELNEMQRSQLMERIEDFRAQGYQASFVVVDMRTGAAIASYGGTPMYTASSIKAPYIVSLAQTGAVDINAVAASATADAAGINRLITQTLQVSDNDTYEALYKRFGAAPTMQWLAGTGATTGLNGYYGDVTAIDLARMWVNSYDYLFGASADAADAQGRTWLAQQMRSSLNSSIAAVHGEGEIVASKAGWIYGEGNLYAYNDAGIVIPAGSMQLGEKPQGYVLAMLTNACARDDLLTALAQTVDDAMRAA</sequence>
<gene>
    <name evidence="2" type="ORF">CQR46_0152</name>
    <name evidence="3" type="ORF">CQR50_0161</name>
</gene>
<dbReference type="EMBL" id="PCHH01000001">
    <property type="protein sequence ID" value="PKV04907.1"/>
    <property type="molecule type" value="Genomic_DNA"/>
</dbReference>
<dbReference type="EMBL" id="PCGZ01000001">
    <property type="protein sequence ID" value="PKU92576.1"/>
    <property type="molecule type" value="Genomic_DNA"/>
</dbReference>
<evidence type="ECO:0000313" key="5">
    <source>
        <dbReference type="Proteomes" id="UP000233762"/>
    </source>
</evidence>
<accession>A0A2N3R6F1</accession>
<evidence type="ECO:0000313" key="4">
    <source>
        <dbReference type="Proteomes" id="UP000233730"/>
    </source>
</evidence>
<evidence type="ECO:0000259" key="1">
    <source>
        <dbReference type="Pfam" id="PF13354"/>
    </source>
</evidence>